<evidence type="ECO:0000313" key="2">
    <source>
        <dbReference type="Proteomes" id="UP000324222"/>
    </source>
</evidence>
<dbReference type="AlphaFoldDB" id="A0A5B7F7H1"/>
<protein>
    <submittedName>
        <fullName evidence="1">Uncharacterized protein</fullName>
    </submittedName>
</protein>
<keyword evidence="2" id="KW-1185">Reference proteome</keyword>
<sequence length="93" mass="10429">MVQKPLCSEKAEVLAAHFSGKMTVPDPRRFPPAVPRLTKETLDTITITSKEVKHQLTLLNPKKPLGPDDILKGEDKKEEVEEEEISWLIGLPT</sequence>
<reference evidence="1 2" key="1">
    <citation type="submission" date="2019-05" db="EMBL/GenBank/DDBJ databases">
        <title>Another draft genome of Portunus trituberculatus and its Hox gene families provides insights of decapod evolution.</title>
        <authorList>
            <person name="Jeong J.-H."/>
            <person name="Song I."/>
            <person name="Kim S."/>
            <person name="Choi T."/>
            <person name="Kim D."/>
            <person name="Ryu S."/>
            <person name="Kim W."/>
        </authorList>
    </citation>
    <scope>NUCLEOTIDE SEQUENCE [LARGE SCALE GENOMIC DNA]</scope>
    <source>
        <tissue evidence="1">Muscle</tissue>
    </source>
</reference>
<proteinExistence type="predicted"/>
<accession>A0A5B7F7H1</accession>
<name>A0A5B7F7H1_PORTR</name>
<gene>
    <name evidence="1" type="ORF">E2C01_034053</name>
</gene>
<evidence type="ECO:0000313" key="1">
    <source>
        <dbReference type="EMBL" id="MPC40494.1"/>
    </source>
</evidence>
<dbReference type="EMBL" id="VSRR010004713">
    <property type="protein sequence ID" value="MPC40494.1"/>
    <property type="molecule type" value="Genomic_DNA"/>
</dbReference>
<comment type="caution">
    <text evidence="1">The sequence shown here is derived from an EMBL/GenBank/DDBJ whole genome shotgun (WGS) entry which is preliminary data.</text>
</comment>
<dbReference type="Proteomes" id="UP000324222">
    <property type="component" value="Unassembled WGS sequence"/>
</dbReference>
<organism evidence="1 2">
    <name type="scientific">Portunus trituberculatus</name>
    <name type="common">Swimming crab</name>
    <name type="synonym">Neptunus trituberculatus</name>
    <dbReference type="NCBI Taxonomy" id="210409"/>
    <lineage>
        <taxon>Eukaryota</taxon>
        <taxon>Metazoa</taxon>
        <taxon>Ecdysozoa</taxon>
        <taxon>Arthropoda</taxon>
        <taxon>Crustacea</taxon>
        <taxon>Multicrustacea</taxon>
        <taxon>Malacostraca</taxon>
        <taxon>Eumalacostraca</taxon>
        <taxon>Eucarida</taxon>
        <taxon>Decapoda</taxon>
        <taxon>Pleocyemata</taxon>
        <taxon>Brachyura</taxon>
        <taxon>Eubrachyura</taxon>
        <taxon>Portunoidea</taxon>
        <taxon>Portunidae</taxon>
        <taxon>Portuninae</taxon>
        <taxon>Portunus</taxon>
    </lineage>
</organism>